<accession>A0AAV5K8K8</accession>
<dbReference type="PANTHER" id="PTHR42733:SF2">
    <property type="entry name" value="DJ-1_THIJ_PFPI FAMILY PROTEIN"/>
    <property type="match status" value="1"/>
</dbReference>
<dbReference type="EMBL" id="BPVZ01000055">
    <property type="protein sequence ID" value="GKV20339.1"/>
    <property type="molecule type" value="Genomic_DNA"/>
</dbReference>
<dbReference type="Proteomes" id="UP001054252">
    <property type="component" value="Unassembled WGS sequence"/>
</dbReference>
<evidence type="ECO:0000313" key="1">
    <source>
        <dbReference type="EMBL" id="GKV20339.1"/>
    </source>
</evidence>
<protein>
    <recommendedName>
        <fullName evidence="3">DJ-1/PfpI domain-containing protein</fullName>
    </recommendedName>
</protein>
<evidence type="ECO:0000313" key="2">
    <source>
        <dbReference type="Proteomes" id="UP001054252"/>
    </source>
</evidence>
<evidence type="ECO:0008006" key="3">
    <source>
        <dbReference type="Google" id="ProtNLM"/>
    </source>
</evidence>
<proteinExistence type="predicted"/>
<dbReference type="PANTHER" id="PTHR42733">
    <property type="entry name" value="DJ-1 PROTEIN"/>
    <property type="match status" value="1"/>
</dbReference>
<sequence>MANSKSQKTVLLLCGDYMEDYEVMDPLQALLAYGVSIDAFCFGKKAGDICRTAIHQPHGHQVVSL</sequence>
<dbReference type="InterPro" id="IPR029062">
    <property type="entry name" value="Class_I_gatase-like"/>
</dbReference>
<gene>
    <name evidence="1" type="ORF">SLEP1_g30479</name>
</gene>
<name>A0AAV5K8K8_9ROSI</name>
<reference evidence="1 2" key="1">
    <citation type="journal article" date="2021" name="Commun. Biol.">
        <title>The genome of Shorea leprosula (Dipterocarpaceae) highlights the ecological relevance of drought in aseasonal tropical rainforests.</title>
        <authorList>
            <person name="Ng K.K.S."/>
            <person name="Kobayashi M.J."/>
            <person name="Fawcett J.A."/>
            <person name="Hatakeyama M."/>
            <person name="Paape T."/>
            <person name="Ng C.H."/>
            <person name="Ang C.C."/>
            <person name="Tnah L.H."/>
            <person name="Lee C.T."/>
            <person name="Nishiyama T."/>
            <person name="Sese J."/>
            <person name="O'Brien M.J."/>
            <person name="Copetti D."/>
            <person name="Mohd Noor M.I."/>
            <person name="Ong R.C."/>
            <person name="Putra M."/>
            <person name="Sireger I.Z."/>
            <person name="Indrioko S."/>
            <person name="Kosugi Y."/>
            <person name="Izuno A."/>
            <person name="Isagi Y."/>
            <person name="Lee S.L."/>
            <person name="Shimizu K.K."/>
        </authorList>
    </citation>
    <scope>NUCLEOTIDE SEQUENCE [LARGE SCALE GENOMIC DNA]</scope>
    <source>
        <strain evidence="1">214</strain>
    </source>
</reference>
<keyword evidence="2" id="KW-1185">Reference proteome</keyword>
<comment type="caution">
    <text evidence="1">The sequence shown here is derived from an EMBL/GenBank/DDBJ whole genome shotgun (WGS) entry which is preliminary data.</text>
</comment>
<dbReference type="AlphaFoldDB" id="A0AAV5K8K8"/>
<organism evidence="1 2">
    <name type="scientific">Rubroshorea leprosula</name>
    <dbReference type="NCBI Taxonomy" id="152421"/>
    <lineage>
        <taxon>Eukaryota</taxon>
        <taxon>Viridiplantae</taxon>
        <taxon>Streptophyta</taxon>
        <taxon>Embryophyta</taxon>
        <taxon>Tracheophyta</taxon>
        <taxon>Spermatophyta</taxon>
        <taxon>Magnoliopsida</taxon>
        <taxon>eudicotyledons</taxon>
        <taxon>Gunneridae</taxon>
        <taxon>Pentapetalae</taxon>
        <taxon>rosids</taxon>
        <taxon>malvids</taxon>
        <taxon>Malvales</taxon>
        <taxon>Dipterocarpaceae</taxon>
        <taxon>Rubroshorea</taxon>
    </lineage>
</organism>
<dbReference type="SUPFAM" id="SSF52317">
    <property type="entry name" value="Class I glutamine amidotransferase-like"/>
    <property type="match status" value="1"/>
</dbReference>
<dbReference type="Gene3D" id="3.40.50.880">
    <property type="match status" value="1"/>
</dbReference>
<dbReference type="InterPro" id="IPR006286">
    <property type="entry name" value="C56_PfpI-like"/>
</dbReference>